<comment type="caution">
    <text evidence="1">The sequence shown here is derived from an EMBL/GenBank/DDBJ whole genome shotgun (WGS) entry which is preliminary data.</text>
</comment>
<dbReference type="Proteomes" id="UP001165590">
    <property type="component" value="Unassembled WGS sequence"/>
</dbReference>
<evidence type="ECO:0000313" key="1">
    <source>
        <dbReference type="EMBL" id="MCX4231198.1"/>
    </source>
</evidence>
<accession>A0ABT3UV37</accession>
<evidence type="ECO:0000313" key="2">
    <source>
        <dbReference type="Proteomes" id="UP001165590"/>
    </source>
</evidence>
<feature type="non-terminal residue" evidence="1">
    <location>
        <position position="126"/>
    </location>
</feature>
<name>A0ABT3UV37_9ACTN</name>
<protein>
    <submittedName>
        <fullName evidence="1">Uncharacterized protein</fullName>
    </submittedName>
</protein>
<dbReference type="EMBL" id="JAIFZO010000001">
    <property type="protein sequence ID" value="MCX4231198.1"/>
    <property type="molecule type" value="Genomic_DNA"/>
</dbReference>
<keyword evidence="2" id="KW-1185">Reference proteome</keyword>
<dbReference type="RefSeq" id="WP_267024327.1">
    <property type="nucleotide sequence ID" value="NZ_JAIFZO010000001.1"/>
</dbReference>
<proteinExistence type="predicted"/>
<reference evidence="1" key="1">
    <citation type="journal article" date="2022" name="bioRxiv">
        <title>Discovery and biosynthetic assessment of Streptomyces ortus sp nov. isolated from a deep-sea sponge.</title>
        <authorList>
            <person name="Williams S.E."/>
        </authorList>
    </citation>
    <scope>NUCLEOTIDE SEQUENCE</scope>
    <source>
        <strain evidence="1">A15ISP2-DRY2</strain>
    </source>
</reference>
<sequence>MPTLRPFKLGNFEFTNLNQTDRYVDKAVRIVELLDEHGTIRSFVGGRPVRITLHVRTTETPADVRDLGAAGVEINLASYYFEKYDIGYIMGMLSHEIGLHPLASANSKIPEEEELYQGMPLMVPGL</sequence>
<gene>
    <name evidence="1" type="ORF">K3769_00095</name>
</gene>
<organism evidence="1 2">
    <name type="scientific">Streptomyces ortus</name>
    <dbReference type="NCBI Taxonomy" id="2867268"/>
    <lineage>
        <taxon>Bacteria</taxon>
        <taxon>Bacillati</taxon>
        <taxon>Actinomycetota</taxon>
        <taxon>Actinomycetes</taxon>
        <taxon>Kitasatosporales</taxon>
        <taxon>Streptomycetaceae</taxon>
        <taxon>Streptomyces</taxon>
    </lineage>
</organism>